<feature type="compositionally biased region" description="Basic and acidic residues" evidence="1">
    <location>
        <begin position="481"/>
        <end position="491"/>
    </location>
</feature>
<dbReference type="InterPro" id="IPR028163">
    <property type="entry name" value="HAUS_6_N"/>
</dbReference>
<dbReference type="GO" id="GO:0051225">
    <property type="term" value="P:spindle assembly"/>
    <property type="evidence" value="ECO:0007669"/>
    <property type="project" value="InterPro"/>
</dbReference>
<feature type="region of interest" description="Disordered" evidence="1">
    <location>
        <begin position="662"/>
        <end position="760"/>
    </location>
</feature>
<evidence type="ECO:0000313" key="4">
    <source>
        <dbReference type="Proteomes" id="UP000799767"/>
    </source>
</evidence>
<keyword evidence="4" id="KW-1185">Reference proteome</keyword>
<dbReference type="OrthoDB" id="5575722at2759"/>
<dbReference type="GO" id="GO:1990498">
    <property type="term" value="C:mitotic spindle microtubule"/>
    <property type="evidence" value="ECO:0007669"/>
    <property type="project" value="TreeGrafter"/>
</dbReference>
<evidence type="ECO:0000259" key="2">
    <source>
        <dbReference type="Pfam" id="PF14661"/>
    </source>
</evidence>
<sequence length="760" mass="83577">MDRPLSAASSGVAPSASTHKRNASVKTTSKPSGPSVLDLFVTNLRFLNCDRLPGWPNITAASFGIHDARTKIKCAEYALYQLFRIYDPHTTTEKLQPFFPPLEPLQSVNLRAALYRCLNDLKKNGVLPKDAVLRKSMLDECQGDKFWEVCLAFSALVLRKVTLERKTRHGRPVAEQIGTAPNAGKRARESMLPLAFAHTAALKKVLDERRRKKETYIKLHDLFVQKSAEMKQRGSQSGDNARKVKTLSADKLRSLESAIGKGWVGSTELKGALIEGDTCGRGDGILVESFDHLWQQAGEQGLTVSSGADVGLLQDLNSRATQQSVRLRMWQNYLNRVVAARPEPRPPTGNSESAGPALRFDKHRGITRHEVVSEDDEGRRETKCKPTPRPQQTRHATAFRYDEILTAMREDLRKSSGNRSSDQSTISPPKRAHPHPMPVRPSSLLLDAAAGAQNSHSRSPSMTAVPMRPRMGRRVSSQSKAYEKPKVDSQREPIPLKSELFSPLKENRRSVSSTMSFSPVLPSAAEGTDDGDAERGAAVIGKASRAQLKDDADSGVDLQSSRDDVVTDDNDANSSRSSVSLDNDAVSVPPADAIYRNPAIDALRPSLAERTRRSIAYNSEDFASTLPRGQPANDHGTTQREPANFAQTQNTLLDRTRESISAAPTPLDLPKKASHIASRSSQYPAKQFDTPHKSGNRDFTPMEQLMSPEAEYESVFRSRPRIALSPILSPRDDEDGELETRSLDVDGGGSSPLGFVSSRR</sequence>
<feature type="region of interest" description="Disordered" evidence="1">
    <location>
        <begin position="623"/>
        <end position="643"/>
    </location>
</feature>
<name>A0A6A6Q0K9_9PEZI</name>
<dbReference type="EMBL" id="MU001633">
    <property type="protein sequence ID" value="KAF2485223.1"/>
    <property type="molecule type" value="Genomic_DNA"/>
</dbReference>
<dbReference type="GO" id="GO:0008017">
    <property type="term" value="F:microtubule binding"/>
    <property type="evidence" value="ECO:0007669"/>
    <property type="project" value="TreeGrafter"/>
</dbReference>
<dbReference type="GeneID" id="54473947"/>
<reference evidence="3" key="1">
    <citation type="journal article" date="2020" name="Stud. Mycol.">
        <title>101 Dothideomycetes genomes: a test case for predicting lifestyles and emergence of pathogens.</title>
        <authorList>
            <person name="Haridas S."/>
            <person name="Albert R."/>
            <person name="Binder M."/>
            <person name="Bloem J."/>
            <person name="Labutti K."/>
            <person name="Salamov A."/>
            <person name="Andreopoulos B."/>
            <person name="Baker S."/>
            <person name="Barry K."/>
            <person name="Bills G."/>
            <person name="Bluhm B."/>
            <person name="Cannon C."/>
            <person name="Castanera R."/>
            <person name="Culley D."/>
            <person name="Daum C."/>
            <person name="Ezra D."/>
            <person name="Gonzalez J."/>
            <person name="Henrissat B."/>
            <person name="Kuo A."/>
            <person name="Liang C."/>
            <person name="Lipzen A."/>
            <person name="Lutzoni F."/>
            <person name="Magnuson J."/>
            <person name="Mondo S."/>
            <person name="Nolan M."/>
            <person name="Ohm R."/>
            <person name="Pangilinan J."/>
            <person name="Park H.-J."/>
            <person name="Ramirez L."/>
            <person name="Alfaro M."/>
            <person name="Sun H."/>
            <person name="Tritt A."/>
            <person name="Yoshinaga Y."/>
            <person name="Zwiers L.-H."/>
            <person name="Turgeon B."/>
            <person name="Goodwin S."/>
            <person name="Spatafora J."/>
            <person name="Crous P."/>
            <person name="Grigoriev I."/>
        </authorList>
    </citation>
    <scope>NUCLEOTIDE SEQUENCE</scope>
    <source>
        <strain evidence="3">CBS 113389</strain>
    </source>
</reference>
<feature type="region of interest" description="Disordered" evidence="1">
    <location>
        <begin position="1"/>
        <end position="31"/>
    </location>
</feature>
<dbReference type="PANTHER" id="PTHR16151:SF2">
    <property type="entry name" value="HAUS AUGMIN-LIKE COMPLEX SUBUNIT 6"/>
    <property type="match status" value="1"/>
</dbReference>
<evidence type="ECO:0000256" key="1">
    <source>
        <dbReference type="SAM" id="MobiDB-lite"/>
    </source>
</evidence>
<feature type="compositionally biased region" description="Basic and acidic residues" evidence="1">
    <location>
        <begin position="359"/>
        <end position="384"/>
    </location>
</feature>
<gene>
    <name evidence="3" type="ORF">BDY17DRAFT_293145</name>
</gene>
<feature type="compositionally biased region" description="Polar residues" evidence="1">
    <location>
        <begin position="415"/>
        <end position="427"/>
    </location>
</feature>
<feature type="compositionally biased region" description="Low complexity" evidence="1">
    <location>
        <begin position="1"/>
        <end position="17"/>
    </location>
</feature>
<organism evidence="3 4">
    <name type="scientific">Neohortaea acidophila</name>
    <dbReference type="NCBI Taxonomy" id="245834"/>
    <lineage>
        <taxon>Eukaryota</taxon>
        <taxon>Fungi</taxon>
        <taxon>Dikarya</taxon>
        <taxon>Ascomycota</taxon>
        <taxon>Pezizomycotina</taxon>
        <taxon>Dothideomycetes</taxon>
        <taxon>Dothideomycetidae</taxon>
        <taxon>Mycosphaerellales</taxon>
        <taxon>Teratosphaeriaceae</taxon>
        <taxon>Neohortaea</taxon>
    </lineage>
</organism>
<dbReference type="PANTHER" id="PTHR16151">
    <property type="entry name" value="HAUS AUGMIN-LIKE COMPLEX SUBUNIT 6"/>
    <property type="match status" value="1"/>
</dbReference>
<dbReference type="GO" id="GO:0070652">
    <property type="term" value="C:HAUS complex"/>
    <property type="evidence" value="ECO:0007669"/>
    <property type="project" value="InterPro"/>
</dbReference>
<protein>
    <submittedName>
        <fullName evidence="3">HAUS augmin-like complex subunit 6 N-terminus-domain-containing protein</fullName>
    </submittedName>
</protein>
<accession>A0A6A6Q0K9</accession>
<feature type="compositionally biased region" description="Polar residues" evidence="1">
    <location>
        <begin position="452"/>
        <end position="462"/>
    </location>
</feature>
<feature type="region of interest" description="Disordered" evidence="1">
    <location>
        <begin position="340"/>
        <end position="400"/>
    </location>
</feature>
<dbReference type="AlphaFoldDB" id="A0A6A6Q0K9"/>
<feature type="region of interest" description="Disordered" evidence="1">
    <location>
        <begin position="412"/>
        <end position="584"/>
    </location>
</feature>
<evidence type="ECO:0000313" key="3">
    <source>
        <dbReference type="EMBL" id="KAF2485223.1"/>
    </source>
</evidence>
<dbReference type="Pfam" id="PF14661">
    <property type="entry name" value="HAUS6_N"/>
    <property type="match status" value="1"/>
</dbReference>
<proteinExistence type="predicted"/>
<dbReference type="Proteomes" id="UP000799767">
    <property type="component" value="Unassembled WGS sequence"/>
</dbReference>
<dbReference type="InterPro" id="IPR026797">
    <property type="entry name" value="HAUS_6"/>
</dbReference>
<feature type="compositionally biased region" description="Polar residues" evidence="1">
    <location>
        <begin position="572"/>
        <end position="581"/>
    </location>
</feature>
<dbReference type="RefSeq" id="XP_033591792.1">
    <property type="nucleotide sequence ID" value="XM_033732945.1"/>
</dbReference>
<feature type="domain" description="HAUS augmin-like complex subunit 6 N-terminal" evidence="2">
    <location>
        <begin position="40"/>
        <end position="245"/>
    </location>
</feature>